<evidence type="ECO:0000313" key="1">
    <source>
        <dbReference type="EMBL" id="ABL77974.1"/>
    </source>
</evidence>
<organism evidence="1 2">
    <name type="scientific">Thermofilum pendens (strain DSM 2475 / Hrk 5)</name>
    <dbReference type="NCBI Taxonomy" id="368408"/>
    <lineage>
        <taxon>Archaea</taxon>
        <taxon>Thermoproteota</taxon>
        <taxon>Thermoprotei</taxon>
        <taxon>Thermofilales</taxon>
        <taxon>Thermofilaceae</taxon>
        <taxon>Thermofilum</taxon>
    </lineage>
</organism>
<dbReference type="EMBL" id="CP000505">
    <property type="protein sequence ID" value="ABL77974.1"/>
    <property type="molecule type" value="Genomic_DNA"/>
</dbReference>
<evidence type="ECO:0000313" key="2">
    <source>
        <dbReference type="Proteomes" id="UP000000641"/>
    </source>
</evidence>
<dbReference type="EnsemblBacteria" id="ABL77974">
    <property type="protein sequence ID" value="ABL77974"/>
    <property type="gene ID" value="Tpen_0569"/>
</dbReference>
<dbReference type="HOGENOM" id="CLU_2565930_0_0_2"/>
<dbReference type="AlphaFoldDB" id="A1RXP4"/>
<sequence>MINKNDVEKKARSLFRDAQIEVKMEGKGIKLAIEGIGEDVGELFTKIGDLVSGIAKASGAKDTDVIVSIQGSAYGIEIEIY</sequence>
<proteinExistence type="predicted"/>
<dbReference type="eggNOG" id="arCOG15102">
    <property type="taxonomic scope" value="Archaea"/>
</dbReference>
<dbReference type="OrthoDB" id="30845at2157"/>
<protein>
    <submittedName>
        <fullName evidence="1">Uncharacterized protein</fullName>
    </submittedName>
</protein>
<keyword evidence="2" id="KW-1185">Reference proteome</keyword>
<name>A1RXP4_THEPD</name>
<reference evidence="2" key="1">
    <citation type="journal article" date="2008" name="J. Bacteriol.">
        <title>Genome sequence of Thermofilum pendens reveals an exceptional loss of biosynthetic pathways without genome reduction.</title>
        <authorList>
            <person name="Anderson I."/>
            <person name="Rodriguez J."/>
            <person name="Susanti D."/>
            <person name="Porat I."/>
            <person name="Reich C."/>
            <person name="Ulrich L.E."/>
            <person name="Elkins J.G."/>
            <person name="Mavromatis K."/>
            <person name="Lykidis A."/>
            <person name="Kim E."/>
            <person name="Thompson L.S."/>
            <person name="Nolan M."/>
            <person name="Land M."/>
            <person name="Copeland A."/>
            <person name="Lapidus A."/>
            <person name="Lucas S."/>
            <person name="Detter C."/>
            <person name="Zhulin I.B."/>
            <person name="Olsen G.J."/>
            <person name="Whitman W."/>
            <person name="Mukhopadhyay B."/>
            <person name="Bristow J."/>
            <person name="Kyrpides N."/>
        </authorList>
    </citation>
    <scope>NUCLEOTIDE SEQUENCE [LARGE SCALE GENOMIC DNA]</scope>
    <source>
        <strain evidence="2">DSM 2475 / Hrk 5</strain>
    </source>
</reference>
<dbReference type="Proteomes" id="UP000000641">
    <property type="component" value="Chromosome"/>
</dbReference>
<dbReference type="GeneID" id="4600613"/>
<dbReference type="KEGG" id="tpe:Tpen_0569"/>
<dbReference type="RefSeq" id="WP_011752239.1">
    <property type="nucleotide sequence ID" value="NC_008698.1"/>
</dbReference>
<gene>
    <name evidence="1" type="ordered locus">Tpen_0569</name>
</gene>
<accession>A1RXP4</accession>